<dbReference type="PANTHER" id="PTHR43162">
    <property type="match status" value="1"/>
</dbReference>
<dbReference type="InterPro" id="IPR016040">
    <property type="entry name" value="NAD(P)-bd_dom"/>
</dbReference>
<proteinExistence type="predicted"/>
<evidence type="ECO:0000313" key="3">
    <source>
        <dbReference type="EMBL" id="UWZ50765.1"/>
    </source>
</evidence>
<organism evidence="3 4">
    <name type="scientific">Dactylosporangium aurantiacum</name>
    <dbReference type="NCBI Taxonomy" id="35754"/>
    <lineage>
        <taxon>Bacteria</taxon>
        <taxon>Bacillati</taxon>
        <taxon>Actinomycetota</taxon>
        <taxon>Actinomycetes</taxon>
        <taxon>Micromonosporales</taxon>
        <taxon>Micromonosporaceae</taxon>
        <taxon>Dactylosporangium</taxon>
    </lineage>
</organism>
<protein>
    <submittedName>
        <fullName evidence="3">NAD(P)H-binding protein</fullName>
    </submittedName>
</protein>
<feature type="region of interest" description="Disordered" evidence="1">
    <location>
        <begin position="229"/>
        <end position="265"/>
    </location>
</feature>
<dbReference type="SUPFAM" id="SSF51735">
    <property type="entry name" value="NAD(P)-binding Rossmann-fold domains"/>
    <property type="match status" value="1"/>
</dbReference>
<name>A0A9Q9IAC1_9ACTN</name>
<dbReference type="Pfam" id="PF13460">
    <property type="entry name" value="NAD_binding_10"/>
    <property type="match status" value="1"/>
</dbReference>
<evidence type="ECO:0000256" key="1">
    <source>
        <dbReference type="SAM" id="MobiDB-lite"/>
    </source>
</evidence>
<accession>A0A9Q9IAC1</accession>
<dbReference type="InterPro" id="IPR051604">
    <property type="entry name" value="Ergot_Alk_Oxidoreductase"/>
</dbReference>
<sequence length="265" mass="27607">MAAPVLVTGGTGTLGRRVVDRLTAAGVPVRVLSRTPREATGGAEYVVGDLTTGAGVAEAVAGAPTIVHLASAQKGDAATTATLVRAAEQAGTAHLVFISIVGVDRVSFGYFKEKLAAEQVVCASTVPWTVLRATQFYDMIYSGARKLAKLPVVPVPRGFPVEPVDASDVADRLVELALAPPAGRVPDLTGPHRTTFAGTLRDLLRVTGKRRPVLQLWFPGMAKINAGGLLAPDSTEAGPPQRGKRSWEDFVRASTAPPVSEAAGR</sequence>
<dbReference type="RefSeq" id="WP_033358295.1">
    <property type="nucleotide sequence ID" value="NZ_CP073767.1"/>
</dbReference>
<dbReference type="EMBL" id="CP073767">
    <property type="protein sequence ID" value="UWZ50765.1"/>
    <property type="molecule type" value="Genomic_DNA"/>
</dbReference>
<dbReference type="Proteomes" id="UP001058003">
    <property type="component" value="Chromosome"/>
</dbReference>
<dbReference type="OrthoDB" id="9771302at2"/>
<dbReference type="InterPro" id="IPR036291">
    <property type="entry name" value="NAD(P)-bd_dom_sf"/>
</dbReference>
<dbReference type="AlphaFoldDB" id="A0A9Q9IAC1"/>
<dbReference type="PANTHER" id="PTHR43162:SF1">
    <property type="entry name" value="PRESTALK A DIFFERENTIATION PROTEIN A"/>
    <property type="match status" value="1"/>
</dbReference>
<dbReference type="KEGG" id="daur:Daura_28555"/>
<evidence type="ECO:0000259" key="2">
    <source>
        <dbReference type="Pfam" id="PF13460"/>
    </source>
</evidence>
<feature type="domain" description="NAD(P)-binding" evidence="2">
    <location>
        <begin position="9"/>
        <end position="177"/>
    </location>
</feature>
<dbReference type="Gene3D" id="3.40.50.720">
    <property type="entry name" value="NAD(P)-binding Rossmann-like Domain"/>
    <property type="match status" value="1"/>
</dbReference>
<gene>
    <name evidence="3" type="ORF">Daura_28555</name>
</gene>
<reference evidence="3" key="1">
    <citation type="submission" date="2021-04" db="EMBL/GenBank/DDBJ databases">
        <title>Dactylosporangium aurantiacum NRRL B-8018 full assembly.</title>
        <authorList>
            <person name="Hartkoorn R.C."/>
            <person name="Beaudoing E."/>
            <person name="Hot D."/>
        </authorList>
    </citation>
    <scope>NUCLEOTIDE SEQUENCE</scope>
    <source>
        <strain evidence="3">NRRL B-8018</strain>
    </source>
</reference>
<evidence type="ECO:0000313" key="4">
    <source>
        <dbReference type="Proteomes" id="UP001058003"/>
    </source>
</evidence>
<keyword evidence="4" id="KW-1185">Reference proteome</keyword>